<proteinExistence type="predicted"/>
<dbReference type="AlphaFoldDB" id="A0A5R9K5S7"/>
<dbReference type="NCBIfam" id="TIGR04131">
    <property type="entry name" value="Bac_Flav_CTERM"/>
    <property type="match status" value="1"/>
</dbReference>
<dbReference type="RefSeq" id="WP_138283719.1">
    <property type="nucleotide sequence ID" value="NZ_BMGE01000004.1"/>
</dbReference>
<keyword evidence="2" id="KW-1185">Reference proteome</keyword>
<evidence type="ECO:0000313" key="2">
    <source>
        <dbReference type="Proteomes" id="UP000309788"/>
    </source>
</evidence>
<dbReference type="InterPro" id="IPR013783">
    <property type="entry name" value="Ig-like_fold"/>
</dbReference>
<dbReference type="InterPro" id="IPR026341">
    <property type="entry name" value="T9SS_type_B"/>
</dbReference>
<reference evidence="1 2" key="1">
    <citation type="submission" date="2019-05" db="EMBL/GenBank/DDBJ databases">
        <authorList>
            <person name="Qu J.-H."/>
        </authorList>
    </citation>
    <scope>NUCLEOTIDE SEQUENCE [LARGE SCALE GENOMIC DNA]</scope>
    <source>
        <strain evidence="1 2">Z12</strain>
    </source>
</reference>
<evidence type="ECO:0000313" key="1">
    <source>
        <dbReference type="EMBL" id="TLU89004.1"/>
    </source>
</evidence>
<accession>A0A5R9K5S7</accession>
<dbReference type="Gene3D" id="2.60.40.10">
    <property type="entry name" value="Immunoglobulins"/>
    <property type="match status" value="2"/>
</dbReference>
<dbReference type="Proteomes" id="UP000309788">
    <property type="component" value="Unassembled WGS sequence"/>
</dbReference>
<dbReference type="OrthoDB" id="631648at2"/>
<protein>
    <submittedName>
        <fullName evidence="1">Gliding motility-associated C-terminal domain-containing protein</fullName>
    </submittedName>
</protein>
<comment type="caution">
    <text evidence="1">The sequence shown here is derived from an EMBL/GenBank/DDBJ whole genome shotgun (WGS) entry which is preliminary data.</text>
</comment>
<sequence>MKIRLLLLFLLFGIFTLFHNEVSGQNCGTTGGFSISAAQGCAPLTISVQNEVAGAENISYAFNFDRSKGSPDAGDITQDSSYVYTTPGTYTILQFGSANGTGFSQCQDIEVLETRAPKANLIKCPDGKAQLSITNDSISKSYDFIEVNWGDGSKETVTLTGSDNLVLNHTYNGGNIPDIIVSGRYNSGQCQQSSVSTTFTGPFVPQPLTEVGIRTVEMLASGEAKIIYDGMEGVPTEILMDSGNGQFAPTGKTSQSAGSHSVTIGNLNPAQIYRFRLSSTDICGNTIESPIVSSMLLKEGDFSLDEIISVSWEHLTFSGSVLQYQLVRNGTVVFVTSDQLSYLDTDVKCGIDYEYVIVAVVSDDVRSYSAPVRLQPKTVAPEVIGTASVTVKDEKTISTQVELTGEGLTSTYDLIVERALLGSTDFQQVSPLDNQSLQFEDSGVNTNESSYCYRFIYENACNVRGPDYSSPVCSIFLENSTSTISWNGNSPFTQGISSYDLVQTDATTGNVLDEIPKQLETSHALDLEAQSAFSFQVKANSASGNLVSYSNVLNFSQNAILLIPDAFTPNGDAYNERFEVKAYFVTDFSMSVFNRWGEVIFHSKNAAEGWDGNTSGGKAPAGYYLYKIDLTDAAGKEVRKEGSFLLIR</sequence>
<dbReference type="InterPro" id="IPR036116">
    <property type="entry name" value="FN3_sf"/>
</dbReference>
<dbReference type="SUPFAM" id="SSF49265">
    <property type="entry name" value="Fibronectin type III"/>
    <property type="match status" value="1"/>
</dbReference>
<dbReference type="Pfam" id="PF13585">
    <property type="entry name" value="CHU_C"/>
    <property type="match status" value="1"/>
</dbReference>
<dbReference type="SUPFAM" id="SSF49299">
    <property type="entry name" value="PKD domain"/>
    <property type="match status" value="1"/>
</dbReference>
<gene>
    <name evidence="1" type="ORF">FEM55_23235</name>
</gene>
<name>A0A5R9K5S7_9BACT</name>
<dbReference type="EMBL" id="VCEI01000031">
    <property type="protein sequence ID" value="TLU89004.1"/>
    <property type="molecule type" value="Genomic_DNA"/>
</dbReference>
<organism evidence="1 2">
    <name type="scientific">Dyadobacter sediminis</name>
    <dbReference type="NCBI Taxonomy" id="1493691"/>
    <lineage>
        <taxon>Bacteria</taxon>
        <taxon>Pseudomonadati</taxon>
        <taxon>Bacteroidota</taxon>
        <taxon>Cytophagia</taxon>
        <taxon>Cytophagales</taxon>
        <taxon>Spirosomataceae</taxon>
        <taxon>Dyadobacter</taxon>
    </lineage>
</organism>
<dbReference type="InterPro" id="IPR035986">
    <property type="entry name" value="PKD_dom_sf"/>
</dbReference>